<proteinExistence type="predicted"/>
<organism evidence="1 2">
    <name type="scientific">Pectobacterium phage vB_PatP_CB5</name>
    <dbReference type="NCBI Taxonomy" id="1983582"/>
    <lineage>
        <taxon>Viruses</taxon>
        <taxon>Duplodnaviria</taxon>
        <taxon>Heunggongvirae</taxon>
        <taxon>Uroviricota</taxon>
        <taxon>Caudoviricetes</taxon>
        <taxon>Autographivirales</taxon>
        <taxon>Autoscriptoviridae</taxon>
        <taxon>Corkvirinae</taxon>
        <taxon>Phimunavirus</taxon>
        <taxon>Phimunavirus CB5</taxon>
    </lineage>
</organism>
<dbReference type="Proteomes" id="UP000246264">
    <property type="component" value="Segment"/>
</dbReference>
<evidence type="ECO:0000313" key="2">
    <source>
        <dbReference type="Proteomes" id="UP000246264"/>
    </source>
</evidence>
<sequence>MDKLLLEVDECPATGATHYYQKDIIPSEFVSGQEDGEALVVIQCVYCGHQLGG</sequence>
<protein>
    <submittedName>
        <fullName evidence="1">Uncharacterized protein</fullName>
    </submittedName>
</protein>
<gene>
    <name evidence="1" type="ORF">CB5_21</name>
</gene>
<keyword evidence="2" id="KW-1185">Reference proteome</keyword>
<reference evidence="2" key="1">
    <citation type="submission" date="2017-04" db="EMBL/GenBank/DDBJ databases">
        <authorList>
            <person name="Buttimer C.T.H."/>
            <person name="Lucid A."/>
            <person name="Coffey A."/>
        </authorList>
    </citation>
    <scope>NUCLEOTIDE SEQUENCE [LARGE SCALE GENOMIC DNA]</scope>
</reference>
<dbReference type="EMBL" id="KY953156">
    <property type="protein sequence ID" value="ARW58993.1"/>
    <property type="molecule type" value="Genomic_DNA"/>
</dbReference>
<evidence type="ECO:0000313" key="1">
    <source>
        <dbReference type="EMBL" id="ARW58993.1"/>
    </source>
</evidence>
<accession>A0A2U7N2K0</accession>
<name>A0A2U7N2K0_9CAUD</name>